<organism evidence="1 2">
    <name type="scientific">Botrimarina mediterranea</name>
    <dbReference type="NCBI Taxonomy" id="2528022"/>
    <lineage>
        <taxon>Bacteria</taxon>
        <taxon>Pseudomonadati</taxon>
        <taxon>Planctomycetota</taxon>
        <taxon>Planctomycetia</taxon>
        <taxon>Pirellulales</taxon>
        <taxon>Lacipirellulaceae</taxon>
        <taxon>Botrimarina</taxon>
    </lineage>
</organism>
<dbReference type="EMBL" id="CP036349">
    <property type="protein sequence ID" value="QDV73266.1"/>
    <property type="molecule type" value="Genomic_DNA"/>
</dbReference>
<proteinExistence type="predicted"/>
<gene>
    <name evidence="1" type="ORF">Spa11_14620</name>
</gene>
<evidence type="ECO:0000313" key="1">
    <source>
        <dbReference type="EMBL" id="QDV73266.1"/>
    </source>
</evidence>
<accession>A0A518K645</accession>
<protein>
    <submittedName>
        <fullName evidence="1">Uncharacterized protein</fullName>
    </submittedName>
</protein>
<reference evidence="1 2" key="1">
    <citation type="submission" date="2019-02" db="EMBL/GenBank/DDBJ databases">
        <title>Deep-cultivation of Planctomycetes and their phenomic and genomic characterization uncovers novel biology.</title>
        <authorList>
            <person name="Wiegand S."/>
            <person name="Jogler M."/>
            <person name="Boedeker C."/>
            <person name="Pinto D."/>
            <person name="Vollmers J."/>
            <person name="Rivas-Marin E."/>
            <person name="Kohn T."/>
            <person name="Peeters S.H."/>
            <person name="Heuer A."/>
            <person name="Rast P."/>
            <person name="Oberbeckmann S."/>
            <person name="Bunk B."/>
            <person name="Jeske O."/>
            <person name="Meyerdierks A."/>
            <person name="Storesund J.E."/>
            <person name="Kallscheuer N."/>
            <person name="Luecker S."/>
            <person name="Lage O.M."/>
            <person name="Pohl T."/>
            <person name="Merkel B.J."/>
            <person name="Hornburger P."/>
            <person name="Mueller R.-W."/>
            <person name="Bruemmer F."/>
            <person name="Labrenz M."/>
            <person name="Spormann A.M."/>
            <person name="Op den Camp H."/>
            <person name="Overmann J."/>
            <person name="Amann R."/>
            <person name="Jetten M.S.M."/>
            <person name="Mascher T."/>
            <person name="Medema M.H."/>
            <person name="Devos D.P."/>
            <person name="Kaster A.-K."/>
            <person name="Ovreas L."/>
            <person name="Rohde M."/>
            <person name="Galperin M.Y."/>
            <person name="Jogler C."/>
        </authorList>
    </citation>
    <scope>NUCLEOTIDE SEQUENCE [LARGE SCALE GENOMIC DNA]</scope>
    <source>
        <strain evidence="1 2">Spa11</strain>
    </source>
</reference>
<name>A0A518K645_9BACT</name>
<dbReference type="Proteomes" id="UP000316426">
    <property type="component" value="Chromosome"/>
</dbReference>
<dbReference type="KEGG" id="bmei:Spa11_14620"/>
<keyword evidence="2" id="KW-1185">Reference proteome</keyword>
<dbReference type="RefSeq" id="WP_145109939.1">
    <property type="nucleotide sequence ID" value="NZ_CP036349.1"/>
</dbReference>
<dbReference type="AlphaFoldDB" id="A0A518K645"/>
<evidence type="ECO:0000313" key="2">
    <source>
        <dbReference type="Proteomes" id="UP000316426"/>
    </source>
</evidence>
<sequence length="229" mass="25366">MTRRRFAFWIGMGLFGIAERLRAESLDTVAASLMKATEAPAAPPAPAEAIAEEAASAEMPVHWQMTHNNTWRWVQREHYLDGEWRVSGMTTPVRRDNGEPLEDPVEGYLPDDEVPEEFLQAYDKITDANGEPATPKGDDGIAATEDAPGPDAAAYRRARHGRPPSRWLRTLNAPELSVWLATITPPEAGVSGMTFTEHLTRDHHFDEARIAGLSDAELEKLHAAAHYGY</sequence>